<keyword evidence="1" id="KW-0812">Transmembrane</keyword>
<proteinExistence type="predicted"/>
<evidence type="ECO:0000313" key="2">
    <source>
        <dbReference type="EMBL" id="SDU86488.1"/>
    </source>
</evidence>
<sequence length="211" mass="23921">MRRILLIEKDKSNVSCFLCLCMAGYATDCLSPQYLRCRVPKEKFMSFSWVELAFGAMVIIAQGLSFWFMYWLFKKLRKPKSAAPAYALDTGLDGKAIPVLATFTGLRRVPWVAVASNSLNPMFRLDGQQLFYRVFRQKQRMFHDILLVDTRSAYGTFNLIFEFTDSPFTFIVNLGSASRVAYVLSLLPSSVPLSERAQAACLGEPPRERGV</sequence>
<accession>A0ABY0W8C8</accession>
<organism evidence="2 3">
    <name type="scientific">Pseudomonas brenneri</name>
    <dbReference type="NCBI Taxonomy" id="129817"/>
    <lineage>
        <taxon>Bacteria</taxon>
        <taxon>Pseudomonadati</taxon>
        <taxon>Pseudomonadota</taxon>
        <taxon>Gammaproteobacteria</taxon>
        <taxon>Pseudomonadales</taxon>
        <taxon>Pseudomonadaceae</taxon>
        <taxon>Pseudomonas</taxon>
    </lineage>
</organism>
<gene>
    <name evidence="2" type="ORF">SAMN04490181_0721</name>
</gene>
<evidence type="ECO:0000256" key="1">
    <source>
        <dbReference type="SAM" id="Phobius"/>
    </source>
</evidence>
<protein>
    <submittedName>
        <fullName evidence="2">Uncharacterized protein</fullName>
    </submittedName>
</protein>
<reference evidence="2 3" key="1">
    <citation type="submission" date="2016-10" db="EMBL/GenBank/DDBJ databases">
        <authorList>
            <person name="Varghese N."/>
            <person name="Submissions S."/>
        </authorList>
    </citation>
    <scope>NUCLEOTIDE SEQUENCE [LARGE SCALE GENOMIC DNA]</scope>
    <source>
        <strain evidence="2 3">BS2771</strain>
    </source>
</reference>
<keyword evidence="1" id="KW-1133">Transmembrane helix</keyword>
<name>A0ABY0W8C8_9PSED</name>
<dbReference type="EMBL" id="LT629800">
    <property type="protein sequence ID" value="SDU86488.1"/>
    <property type="molecule type" value="Genomic_DNA"/>
</dbReference>
<feature type="transmembrane region" description="Helical" evidence="1">
    <location>
        <begin position="50"/>
        <end position="73"/>
    </location>
</feature>
<evidence type="ECO:0000313" key="3">
    <source>
        <dbReference type="Proteomes" id="UP000199620"/>
    </source>
</evidence>
<keyword evidence="3" id="KW-1185">Reference proteome</keyword>
<dbReference type="Proteomes" id="UP000199620">
    <property type="component" value="Chromosome I"/>
</dbReference>
<keyword evidence="1" id="KW-0472">Membrane</keyword>